<keyword evidence="12 16" id="KW-0693">Viral RNA replication</keyword>
<evidence type="ECO:0000313" key="19">
    <source>
        <dbReference type="EMBL" id="AXF38701.1"/>
    </source>
</evidence>
<accession>A0A3G1RPD0</accession>
<keyword evidence="17" id="KW-0472">Membrane</keyword>
<dbReference type="Gene3D" id="1.10.10.1990">
    <property type="entry name" value="Viral RNA-directed RNA polymerase, 4-helical domain"/>
    <property type="match status" value="1"/>
</dbReference>
<keyword evidence="17" id="KW-1133">Transmembrane helix</keyword>
<protein>
    <recommendedName>
        <fullName evidence="4 16">RNA-directed RNA polymerase</fullName>
        <ecNumber evidence="3 16">2.7.7.48</ecNumber>
    </recommendedName>
    <alternativeName>
        <fullName evidence="13 16">Protein VP1</fullName>
    </alternativeName>
</protein>
<dbReference type="SUPFAM" id="SSF56672">
    <property type="entry name" value="DNA/RNA polymerases"/>
    <property type="match status" value="1"/>
</dbReference>
<proteinExistence type="inferred from homology"/>
<keyword evidence="5 16" id="KW-0696">RNA-directed RNA polymerase</keyword>
<keyword evidence="17" id="KW-0812">Transmembrane</keyword>
<dbReference type="GO" id="GO:0044423">
    <property type="term" value="C:virion component"/>
    <property type="evidence" value="ECO:0007669"/>
    <property type="project" value="UniProtKB-KW"/>
</dbReference>
<dbReference type="GO" id="GO:0000166">
    <property type="term" value="F:nucleotide binding"/>
    <property type="evidence" value="ECO:0007669"/>
    <property type="project" value="UniProtKB-KW"/>
</dbReference>
<evidence type="ECO:0000256" key="3">
    <source>
        <dbReference type="ARBA" id="ARBA00012494"/>
    </source>
</evidence>
<gene>
    <name evidence="19" type="primary">VP1</name>
</gene>
<evidence type="ECO:0000256" key="11">
    <source>
        <dbReference type="ARBA" id="ARBA00022884"/>
    </source>
</evidence>
<feature type="domain" description="RdRp catalytic" evidence="18">
    <location>
        <begin position="495"/>
        <end position="677"/>
    </location>
</feature>
<evidence type="ECO:0000256" key="15">
    <source>
        <dbReference type="ARBA" id="ARBA00048744"/>
    </source>
</evidence>
<comment type="function">
    <text evidence="16">RNA-directed RNA polymerase that is involved in both transcription and genome replication. Together with VP3 capping enzyme, forms an enzyme complex positioned near the channels situated at each of the five-fold vertices of the core. Following infection, the outermost layer of the virus is lost, leaving a double-layered particle (DLP) made up of the core and VP6 shell. VP1 then catalyzes the transcription of fully conservative plus-strand genomic RNAs that are extruded through the DLP's channels into the cytoplasm where they function as mRNAs for translation of viral proteins. One copy of each of the viral (+)RNAs is also recruited during core assembly, together with newly synthesized polymerase complexes and VP2. The polymerase of these novo-formed particles catalyzes the synthesis of complementary minus-strands leading to dsRNA formation. To do so, the polymerase specifically recognizes and binds 4 bases 5'-UGUG-3' in the conserved 3'-sequence of plus-strand RNA templates. VP2 presumably activates the autoinhibited VP1-RNA complex to coordinate packaging and genome replication. Once dsRNA synthesis is complete, the polymerase switches to the transcriptional mode, thus providing secondary transcription.</text>
</comment>
<evidence type="ECO:0000256" key="6">
    <source>
        <dbReference type="ARBA" id="ARBA00022679"/>
    </source>
</evidence>
<dbReference type="InterPro" id="IPR042032">
    <property type="entry name" value="RNA-dir_pol_4-hel_dom"/>
</dbReference>
<dbReference type="GO" id="GO:0003968">
    <property type="term" value="F:RNA-directed RNA polymerase activity"/>
    <property type="evidence" value="ECO:0007669"/>
    <property type="project" value="UniProtKB-KW"/>
</dbReference>
<comment type="cofactor">
    <cofactor evidence="1 16">
        <name>Mg(2+)</name>
        <dbReference type="ChEBI" id="CHEBI:18420"/>
    </cofactor>
</comment>
<comment type="similarity">
    <text evidence="2 16">Belongs to the reoviridae RNA-directed RNA polymerase family.</text>
</comment>
<keyword evidence="10 16" id="KW-0946">Virion</keyword>
<name>A0A3G1RPD0_9REOV</name>
<keyword evidence="7 16" id="KW-0548">Nucleotidyltransferase</keyword>
<dbReference type="EMBL" id="MH453839">
    <property type="protein sequence ID" value="AXF38701.1"/>
    <property type="molecule type" value="Genomic_RNA"/>
</dbReference>
<dbReference type="Gene3D" id="3.30.230.140">
    <property type="match status" value="2"/>
</dbReference>
<dbReference type="Pfam" id="PF12289">
    <property type="entry name" value="Rotavirus_VP1"/>
    <property type="match status" value="1"/>
</dbReference>
<dbReference type="GO" id="GO:0003723">
    <property type="term" value="F:RNA binding"/>
    <property type="evidence" value="ECO:0007669"/>
    <property type="project" value="UniProtKB-KW"/>
</dbReference>
<reference evidence="19" key="1">
    <citation type="journal article" date="2018" name="Mol. Ecol.">
        <title>Virus-virus interactions and host ecology are associated with RNA virome structure in wild birds.</title>
        <authorList>
            <person name="Wille M."/>
            <person name="Eden J.S."/>
            <person name="Shi M."/>
            <person name="Klaassen M."/>
            <person name="Hurt A.C."/>
            <person name="Holmes E.C."/>
        </authorList>
    </citation>
    <scope>NUCLEOTIDE SEQUENCE</scope>
    <source>
        <strain evidence="19">MW06</strain>
    </source>
</reference>
<dbReference type="Pfam" id="PF02123">
    <property type="entry name" value="RdRP_4"/>
    <property type="match status" value="1"/>
</dbReference>
<evidence type="ECO:0000256" key="7">
    <source>
        <dbReference type="ARBA" id="ARBA00022695"/>
    </source>
</evidence>
<organism evidence="19">
    <name type="scientific">Rotavirus D</name>
    <dbReference type="NCBI Taxonomy" id="335100"/>
    <lineage>
        <taxon>Viruses</taxon>
        <taxon>Riboviria</taxon>
        <taxon>Orthornavirae</taxon>
        <taxon>Duplornaviricota</taxon>
        <taxon>Resentoviricetes</taxon>
        <taxon>Reovirales</taxon>
        <taxon>Sedoreoviridae</taxon>
        <taxon>Rotavirus</taxon>
        <taxon>Rotavirus deltagastroenteritidis</taxon>
    </lineage>
</organism>
<evidence type="ECO:0000256" key="9">
    <source>
        <dbReference type="ARBA" id="ARBA00022842"/>
    </source>
</evidence>
<dbReference type="Gene3D" id="1.20.120.1390">
    <property type="match status" value="1"/>
</dbReference>
<evidence type="ECO:0000259" key="18">
    <source>
        <dbReference type="PROSITE" id="PS50523"/>
    </source>
</evidence>
<dbReference type="Gene3D" id="3.30.70.2480">
    <property type="match status" value="1"/>
</dbReference>
<evidence type="ECO:0000256" key="4">
    <source>
        <dbReference type="ARBA" id="ARBA00022412"/>
    </source>
</evidence>
<dbReference type="InterPro" id="IPR001795">
    <property type="entry name" value="RNA-dir_pol_luteovirus"/>
</dbReference>
<keyword evidence="6 16" id="KW-0808">Transferase</keyword>
<comment type="subunit">
    <text evidence="14">Interacts with VP3. Interacts with VP2; this interaction activates VP1. Interacts with NSP5; this interaction is probably necessary for the formation of functional virus factories. Interacts with NSP2; this interaction is weak.</text>
</comment>
<evidence type="ECO:0000256" key="5">
    <source>
        <dbReference type="ARBA" id="ARBA00022484"/>
    </source>
</evidence>
<evidence type="ECO:0000256" key="17">
    <source>
        <dbReference type="SAM" id="Phobius"/>
    </source>
</evidence>
<keyword evidence="8 16" id="KW-0547">Nucleotide-binding</keyword>
<dbReference type="GO" id="GO:0006351">
    <property type="term" value="P:DNA-templated transcription"/>
    <property type="evidence" value="ECO:0007669"/>
    <property type="project" value="InterPro"/>
</dbReference>
<comment type="subunit">
    <text evidence="16">Interacts with VP3 (Potential). Interacts with VP2; this interaction activates VP1. Interacts with NSP5; this interaction is probably necessary for the formation of functional virus factories. Interacts with NSP2; this interaction is weak.</text>
</comment>
<dbReference type="Gene3D" id="1.10.357.80">
    <property type="match status" value="2"/>
</dbReference>
<keyword evidence="11 16" id="KW-0694">RNA-binding</keyword>
<evidence type="ECO:0000256" key="10">
    <source>
        <dbReference type="ARBA" id="ARBA00022844"/>
    </source>
</evidence>
<evidence type="ECO:0000256" key="12">
    <source>
        <dbReference type="ARBA" id="ARBA00022953"/>
    </source>
</evidence>
<dbReference type="EC" id="2.7.7.48" evidence="3 16"/>
<evidence type="ECO:0000256" key="14">
    <source>
        <dbReference type="ARBA" id="ARBA00047168"/>
    </source>
</evidence>
<dbReference type="InterPro" id="IPR043502">
    <property type="entry name" value="DNA/RNA_pol_sf"/>
</dbReference>
<keyword evidence="9 16" id="KW-0460">Magnesium</keyword>
<feature type="transmembrane region" description="Helical" evidence="17">
    <location>
        <begin position="1011"/>
        <end position="1032"/>
    </location>
</feature>
<comment type="catalytic activity">
    <reaction evidence="15 16">
        <text>RNA(n) + a ribonucleoside 5'-triphosphate = RNA(n+1) + diphosphate</text>
        <dbReference type="Rhea" id="RHEA:21248"/>
        <dbReference type="Rhea" id="RHEA-COMP:14527"/>
        <dbReference type="Rhea" id="RHEA-COMP:17342"/>
        <dbReference type="ChEBI" id="CHEBI:33019"/>
        <dbReference type="ChEBI" id="CHEBI:61557"/>
        <dbReference type="ChEBI" id="CHEBI:140395"/>
        <dbReference type="EC" id="2.7.7.48"/>
    </reaction>
</comment>
<evidence type="ECO:0000256" key="1">
    <source>
        <dbReference type="ARBA" id="ARBA00001946"/>
    </source>
</evidence>
<dbReference type="PROSITE" id="PS50523">
    <property type="entry name" value="RDRP_DSRNA_REO"/>
    <property type="match status" value="1"/>
</dbReference>
<dbReference type="GO" id="GO:0019079">
    <property type="term" value="P:viral genome replication"/>
    <property type="evidence" value="ECO:0007669"/>
    <property type="project" value="InterPro"/>
</dbReference>
<sequence length="1079" mass="125191">MGTYNLLLQKYLRWLYGNDATIIPIFITNNQNNQEVLNNIVDYAKQLAIDGKYDYKQIEDKLSKCDFDYEIISFFTYSDQKYDNVEQKLLQYVNKKKVLVADLTRNKLKYENNYITKDLYTEDDYIDTLMDPSINTSLRSNLNAAMFTIESVEDKKAQSRYRHLFEYVASTVLHYGIPVHNQRYRYDYKEMYNKPYYLVPWANSSIEMIFAVSSHELYLVAEELIINSFSNRSTLAKLTSSPMTTLTSKLDLHSCYMTTEDLELEYSDKVVKSYITDEAQSELDEQIAELRKEKMAKTADIIDEWQRNPSIDTFPLMAQIYSFSFHVGYRKQMMLDAVTDQLSIEYSSTFDQDMYNMYTNNIVKIIDDMLRDYIKKGDKMLLNSEIAGLLSMSSASNGESKVIKFGKRTVRSTKKNMHVMDDIFNHQYNLDVPDVNEDKPIPLGRRDVPGRRTRVIFILPYPYFIAQHSVVELYLRESKHIKEFSEFYSQSSQLLSYGDTNRYLNQSTIIVYADVSQWDSSKHNTTPLRNAILKAVEQLKSYTTNEKIIATLNNYAKTQMKLKDSFVTIDNKVLQYGAVASGEKQTKLMNSIANLALITTVINYLNIGESYRIKIIRVDGDDNYFIMEFDRKVDKHLVTTVSNAVKDTYGRMDVKVKALTATTGLEMAKRYIAGGRLFFRAGVNILNNEKRTHTTTYDQAAIIYANYLVNKMRGYDMERTFILCKIMQMTSVRITGSIRLFPASLMLTTNSPYKVFDDTDFVQTYNSSDIAIHLQKMLISVSKVKSNLADDIAKSEKFNNYVQFLTKKLLVHDNKIVETGIARTEKAKLNSYPPIANEKRNNQLKTLMTFLQTPTYKMSTDVTINDMMKIINEYTSYTMITDKYGSQPNPMPLLPENIQFAMSHVGARVYQIEESAAKSAISKLISNYTVYKPSVDELYKVINSNEKILFEYVTSFGVPTRDVTAYLSAKLYKKDRNLILESYIYQIMSVNYNAYQLFNLNSELFDKHVNIVTYMKIPSVNFIIFTYLKLVILNRMLQERKVYKAYCQIPKHLLHILWKMSINLATISSPYTVANFFQE</sequence>
<evidence type="ECO:0000256" key="13">
    <source>
        <dbReference type="ARBA" id="ARBA00032403"/>
    </source>
</evidence>
<dbReference type="InterPro" id="IPR007097">
    <property type="entry name" value="RNA-dir_pol_reovirus"/>
</dbReference>
<comment type="subcellular location">
    <subcellularLocation>
        <location evidence="16">Virion</location>
    </subcellularLocation>
    <text evidence="16">Attached inside the inner capsid as a minor component. Also found in spherical cytoplasmic structures, called virus factories, that appear early after infection and are the site of viral replication and packaging.</text>
</comment>
<evidence type="ECO:0000256" key="16">
    <source>
        <dbReference type="RuleBase" id="RU363117"/>
    </source>
</evidence>
<dbReference type="InterPro" id="IPR022071">
    <property type="entry name" value="Rotavirus_VP1_C"/>
</dbReference>
<evidence type="ECO:0000256" key="8">
    <source>
        <dbReference type="ARBA" id="ARBA00022741"/>
    </source>
</evidence>
<evidence type="ECO:0000256" key="2">
    <source>
        <dbReference type="ARBA" id="ARBA00009581"/>
    </source>
</evidence>